<sequence>MNEKQLKKRNIYDLQTVLKTAQGRRLLWRILQAARIRQHSFVPADATATAFHCGQQSIGLFLLDEIEEAAPGAYAQMRGEYRSEMISGQKEIDRLQEELTHE</sequence>
<gene>
    <name evidence="2" type="ORF">E7027_05460</name>
</gene>
<evidence type="ECO:0000313" key="2">
    <source>
        <dbReference type="EMBL" id="MBE6421556.1"/>
    </source>
</evidence>
<protein>
    <recommendedName>
        <fullName evidence="1">Bbp19-like phage domain-containing protein</fullName>
    </recommendedName>
</protein>
<accession>A0A928HGB5</accession>
<reference evidence="2" key="1">
    <citation type="submission" date="2019-04" db="EMBL/GenBank/DDBJ databases">
        <title>Evolution of Biomass-Degrading Anaerobic Consortia Revealed by Metagenomics.</title>
        <authorList>
            <person name="Peng X."/>
        </authorList>
    </citation>
    <scope>NUCLEOTIDE SEQUENCE</scope>
    <source>
        <strain evidence="2">SIG66</strain>
    </source>
</reference>
<dbReference type="Proteomes" id="UP000725649">
    <property type="component" value="Unassembled WGS sequence"/>
</dbReference>
<comment type="caution">
    <text evidence="2">The sequence shown here is derived from an EMBL/GenBank/DDBJ whole genome shotgun (WGS) entry which is preliminary data.</text>
</comment>
<dbReference type="Pfam" id="PF25181">
    <property type="entry name" value="Phage_Bbp19"/>
    <property type="match status" value="1"/>
</dbReference>
<dbReference type="EMBL" id="SUVG01000006">
    <property type="protein sequence ID" value="MBE6421556.1"/>
    <property type="molecule type" value="Genomic_DNA"/>
</dbReference>
<dbReference type="AlphaFoldDB" id="A0A928HGB5"/>
<name>A0A928HGB5_9BACT</name>
<dbReference type="InterPro" id="IPR057447">
    <property type="entry name" value="Bbp19-like_phage"/>
</dbReference>
<evidence type="ECO:0000313" key="3">
    <source>
        <dbReference type="Proteomes" id="UP000725649"/>
    </source>
</evidence>
<evidence type="ECO:0000259" key="1">
    <source>
        <dbReference type="Pfam" id="PF25181"/>
    </source>
</evidence>
<proteinExistence type="predicted"/>
<feature type="domain" description="Bbp19-like phage" evidence="1">
    <location>
        <begin position="15"/>
        <end position="77"/>
    </location>
</feature>
<organism evidence="2 3">
    <name type="scientific">Candidatus Avelusimicrobium gallicola</name>
    <dbReference type="NCBI Taxonomy" id="2562704"/>
    <lineage>
        <taxon>Bacteria</taxon>
        <taxon>Pseudomonadati</taxon>
        <taxon>Elusimicrobiota</taxon>
        <taxon>Elusimicrobia</taxon>
        <taxon>Elusimicrobiales</taxon>
        <taxon>Elusimicrobiaceae</taxon>
        <taxon>Candidatus Avelusimicrobium</taxon>
    </lineage>
</organism>